<dbReference type="OrthoDB" id="1470350at2759"/>
<dbReference type="AlphaFoldDB" id="A0A8H5G3W2"/>
<evidence type="ECO:0000313" key="15">
    <source>
        <dbReference type="EMBL" id="KAF5357736.1"/>
    </source>
</evidence>
<keyword evidence="12 14" id="KW-0472">Membrane</keyword>
<accession>A0A8H5G3W2</accession>
<dbReference type="CDD" id="cd11069">
    <property type="entry name" value="CYP_FUM15-like"/>
    <property type="match status" value="1"/>
</dbReference>
<dbReference type="InterPro" id="IPR050121">
    <property type="entry name" value="Cytochrome_P450_monoxygenase"/>
</dbReference>
<evidence type="ECO:0000256" key="5">
    <source>
        <dbReference type="ARBA" id="ARBA00022617"/>
    </source>
</evidence>
<evidence type="ECO:0000256" key="2">
    <source>
        <dbReference type="ARBA" id="ARBA00004370"/>
    </source>
</evidence>
<keyword evidence="7 13" id="KW-0479">Metal-binding</keyword>
<comment type="pathway">
    <text evidence="3">Secondary metabolite biosynthesis; terpenoid biosynthesis.</text>
</comment>
<keyword evidence="11" id="KW-0503">Monooxygenase</keyword>
<keyword evidence="6 14" id="KW-0812">Transmembrane</keyword>
<evidence type="ECO:0000256" key="9">
    <source>
        <dbReference type="ARBA" id="ARBA00023002"/>
    </source>
</evidence>
<keyword evidence="8 14" id="KW-1133">Transmembrane helix</keyword>
<keyword evidence="9" id="KW-0560">Oxidoreductase</keyword>
<dbReference type="Gene3D" id="1.10.630.10">
    <property type="entry name" value="Cytochrome P450"/>
    <property type="match status" value="2"/>
</dbReference>
<protein>
    <recommendedName>
        <fullName evidence="17">Cytochrome P450</fullName>
    </recommendedName>
</protein>
<dbReference type="InterPro" id="IPR002401">
    <property type="entry name" value="Cyt_P450_E_grp-I"/>
</dbReference>
<dbReference type="Pfam" id="PF00067">
    <property type="entry name" value="p450"/>
    <property type="match status" value="3"/>
</dbReference>
<feature type="transmembrane region" description="Helical" evidence="14">
    <location>
        <begin position="6"/>
        <end position="23"/>
    </location>
</feature>
<name>A0A8H5G3W2_9AGAR</name>
<evidence type="ECO:0000256" key="12">
    <source>
        <dbReference type="ARBA" id="ARBA00023136"/>
    </source>
</evidence>
<dbReference type="GO" id="GO:0016705">
    <property type="term" value="F:oxidoreductase activity, acting on paired donors, with incorporation or reduction of molecular oxygen"/>
    <property type="evidence" value="ECO:0007669"/>
    <property type="project" value="InterPro"/>
</dbReference>
<evidence type="ECO:0008006" key="17">
    <source>
        <dbReference type="Google" id="ProtNLM"/>
    </source>
</evidence>
<dbReference type="EMBL" id="JAACJN010000234">
    <property type="protein sequence ID" value="KAF5357736.1"/>
    <property type="molecule type" value="Genomic_DNA"/>
</dbReference>
<dbReference type="GO" id="GO:0004497">
    <property type="term" value="F:monooxygenase activity"/>
    <property type="evidence" value="ECO:0007669"/>
    <property type="project" value="UniProtKB-KW"/>
</dbReference>
<dbReference type="PANTHER" id="PTHR24305:SF166">
    <property type="entry name" value="CYTOCHROME P450 12A4, MITOCHONDRIAL-RELATED"/>
    <property type="match status" value="1"/>
</dbReference>
<organism evidence="15 16">
    <name type="scientific">Collybiopsis confluens</name>
    <dbReference type="NCBI Taxonomy" id="2823264"/>
    <lineage>
        <taxon>Eukaryota</taxon>
        <taxon>Fungi</taxon>
        <taxon>Dikarya</taxon>
        <taxon>Basidiomycota</taxon>
        <taxon>Agaricomycotina</taxon>
        <taxon>Agaricomycetes</taxon>
        <taxon>Agaricomycetidae</taxon>
        <taxon>Agaricales</taxon>
        <taxon>Marasmiineae</taxon>
        <taxon>Omphalotaceae</taxon>
        <taxon>Collybiopsis</taxon>
    </lineage>
</organism>
<dbReference type="PROSITE" id="PS00086">
    <property type="entry name" value="CYTOCHROME_P450"/>
    <property type="match status" value="2"/>
</dbReference>
<keyword evidence="10 13" id="KW-0408">Iron</keyword>
<keyword evidence="16" id="KW-1185">Reference proteome</keyword>
<evidence type="ECO:0000256" key="6">
    <source>
        <dbReference type="ARBA" id="ARBA00022692"/>
    </source>
</evidence>
<dbReference type="GO" id="GO:0005506">
    <property type="term" value="F:iron ion binding"/>
    <property type="evidence" value="ECO:0007669"/>
    <property type="project" value="InterPro"/>
</dbReference>
<evidence type="ECO:0000256" key="10">
    <source>
        <dbReference type="ARBA" id="ARBA00023004"/>
    </source>
</evidence>
<reference evidence="15 16" key="1">
    <citation type="journal article" date="2020" name="ISME J.">
        <title>Uncovering the hidden diversity of litter-decomposition mechanisms in mushroom-forming fungi.</title>
        <authorList>
            <person name="Floudas D."/>
            <person name="Bentzer J."/>
            <person name="Ahren D."/>
            <person name="Johansson T."/>
            <person name="Persson P."/>
            <person name="Tunlid A."/>
        </authorList>
    </citation>
    <scope>NUCLEOTIDE SEQUENCE [LARGE SCALE GENOMIC DNA]</scope>
    <source>
        <strain evidence="15 16">CBS 406.79</strain>
    </source>
</reference>
<dbReference type="SUPFAM" id="SSF48264">
    <property type="entry name" value="Cytochrome P450"/>
    <property type="match status" value="2"/>
</dbReference>
<dbReference type="GO" id="GO:0020037">
    <property type="term" value="F:heme binding"/>
    <property type="evidence" value="ECO:0007669"/>
    <property type="project" value="InterPro"/>
</dbReference>
<evidence type="ECO:0000256" key="14">
    <source>
        <dbReference type="SAM" id="Phobius"/>
    </source>
</evidence>
<dbReference type="PRINTS" id="PR00385">
    <property type="entry name" value="P450"/>
</dbReference>
<dbReference type="InterPro" id="IPR001128">
    <property type="entry name" value="Cyt_P450"/>
</dbReference>
<dbReference type="InterPro" id="IPR017972">
    <property type="entry name" value="Cyt_P450_CS"/>
</dbReference>
<evidence type="ECO:0000313" key="16">
    <source>
        <dbReference type="Proteomes" id="UP000518752"/>
    </source>
</evidence>
<dbReference type="PANTHER" id="PTHR24305">
    <property type="entry name" value="CYTOCHROME P450"/>
    <property type="match status" value="1"/>
</dbReference>
<evidence type="ECO:0000256" key="11">
    <source>
        <dbReference type="ARBA" id="ARBA00023033"/>
    </source>
</evidence>
<dbReference type="GO" id="GO:0016020">
    <property type="term" value="C:membrane"/>
    <property type="evidence" value="ECO:0007669"/>
    <property type="project" value="UniProtKB-SubCell"/>
</dbReference>
<keyword evidence="5 13" id="KW-0349">Heme</keyword>
<feature type="binding site" description="axial binding residue" evidence="13">
    <location>
        <position position="1055"/>
    </location>
    <ligand>
        <name>heme</name>
        <dbReference type="ChEBI" id="CHEBI:30413"/>
    </ligand>
    <ligandPart>
        <name>Fe</name>
        <dbReference type="ChEBI" id="CHEBI:18248"/>
    </ligandPart>
</feature>
<evidence type="ECO:0000256" key="13">
    <source>
        <dbReference type="PIRSR" id="PIRSR602401-1"/>
    </source>
</evidence>
<dbReference type="PRINTS" id="PR00463">
    <property type="entry name" value="EP450I"/>
</dbReference>
<dbReference type="InterPro" id="IPR036396">
    <property type="entry name" value="Cyt_P450_sf"/>
</dbReference>
<evidence type="ECO:0000256" key="7">
    <source>
        <dbReference type="ARBA" id="ARBA00022723"/>
    </source>
</evidence>
<evidence type="ECO:0000256" key="3">
    <source>
        <dbReference type="ARBA" id="ARBA00004721"/>
    </source>
</evidence>
<evidence type="ECO:0000256" key="4">
    <source>
        <dbReference type="ARBA" id="ARBA00010617"/>
    </source>
</evidence>
<comment type="subcellular location">
    <subcellularLocation>
        <location evidence="2">Membrane</location>
    </subcellularLocation>
</comment>
<proteinExistence type="inferred from homology"/>
<comment type="cofactor">
    <cofactor evidence="1 13">
        <name>heme</name>
        <dbReference type="ChEBI" id="CHEBI:30413"/>
    </cofactor>
</comment>
<sequence length="1131" mass="125943">MEIPTFIVLLIALAVGLIAYHASRRSVLDKIPGPPSKSLLLGSMPDLMLNEAGSTDFSWQEQYGDVIKFKAPLGADRLLISDPKALQHILQTSGYRWGKSSERQEISRLVGGKGVGWADGESHNRQRKIMLPGFGAPEARNLLPVFFSCASQLARRWSDILSGADDQTHIFNFPEWISRATLDAIGQGAFDYDFGATEDHETELGKAYQGMFLKVFGRPSKVALVLLELFRFIPPSVLEFMNEHNPSSRIAHIRHVADIANGVAKQLVQDKSAALLEGKGKNDVMSLLVKANAGQNTNAQLTEEEMLALLRTIIVAGHEASLFLLLSLDMSNLNPAASQHLVSIDHEFLDFHFLILRHSFLATLTWLLYELVRDPKLQNELRAEIRAAEKVAALRGDSELNIRDLEGMSLLSATIKETLRFHPVVMHINRATREDDIIPLSTPITSKTGEVLTEILVPKGTGAILSVAAYNRNKTIFGDDAHTFNPYRWLEPNHVKKGGVSLGPFVNLATFSAGVRVCVGWRFAVVELQAFIVELLSNFEFFKTPQIDKIRPEMAIAVVPTVEGESEKGTQLPLKVTFAPTEENRDSSHSGHDIVTEKPRVGTWPVCRHLRLQWQQSLDDTGIQPERKAGSIDMSWTKTYGDVVKFKGPFGADRLLISDPKALQYILQTSGYRWQKSSQRRELSRIITGRGLLWADGDDHRRQRKIMLSGFTTPEANNFLPIFFSCAASLARRWSDVLTNSEDHSYIFNIPTWVTRATLDAIGKVAFDYDFGATDNHENEVGKAYQNFLFKVIGSPSKAAVVMLEFFRFVPPSIVEFFNDRNPNPRLVHARHVAKITTVVSKRLIAEKSEALAAGKGQKDIMSLLVKANTGENPKGQLSEVELLSQMRVFLLAGHETTANSLSWLLYQLVKNPKLQEELRTEILAKKKEVTDRGDSELNIHDLEGMPLLGATVREVFRFNPVITHIFRTATEDDVLPLSTPITTATGEILTELPIPKGTQVLLSIPAYNRIKSIFGEDSHTFDPYRWLEPGHIKKGVSLGPFENLATFSAGIRVCIGWRLAVIELLAFVVQLLSQFEFSATPKIAKVRREPALVVLPTIEGERQKGSQLPLKVTFAASKDKELAVISAVDN</sequence>
<evidence type="ECO:0000256" key="1">
    <source>
        <dbReference type="ARBA" id="ARBA00001971"/>
    </source>
</evidence>
<dbReference type="Proteomes" id="UP000518752">
    <property type="component" value="Unassembled WGS sequence"/>
</dbReference>
<gene>
    <name evidence="15" type="ORF">D9757_011950</name>
</gene>
<comment type="similarity">
    <text evidence="4">Belongs to the cytochrome P450 family.</text>
</comment>
<evidence type="ECO:0000256" key="8">
    <source>
        <dbReference type="ARBA" id="ARBA00022989"/>
    </source>
</evidence>
<comment type="caution">
    <text evidence="15">The sequence shown here is derived from an EMBL/GenBank/DDBJ whole genome shotgun (WGS) entry which is preliminary data.</text>
</comment>